<dbReference type="Proteomes" id="UP000813444">
    <property type="component" value="Unassembled WGS sequence"/>
</dbReference>
<comment type="caution">
    <text evidence="6">The sequence shown here is derived from an EMBL/GenBank/DDBJ whole genome shotgun (WGS) entry which is preliminary data.</text>
</comment>
<proteinExistence type="predicted"/>
<accession>A0A8K0SLJ8</accession>
<keyword evidence="7" id="KW-1185">Reference proteome</keyword>
<keyword evidence="3" id="KW-0862">Zinc</keyword>
<dbReference type="InterPro" id="IPR002893">
    <property type="entry name" value="Znf_MYND"/>
</dbReference>
<sequence>MNVFFPDGQVQVMSFEEVIENMEKRYPLSVGGHAALPDTAMEDYGKCAKCHKDGCKLHCSRCNVTGVGNFRVFYCSQECQKADWGCHRNICRPRQQLARAVTIFTEIWDMFEKKTYSKPDVVVDEADGVIQTVVQHPDLDRRCWTGESLIKMFPGNNIGSSESVQLAVLYDQWCAGPMVAAFDIVKMFLGAISIHMELVEVTVEDPSIIVKCTGGHSLFGIGWYMVLRVVLPSRESFAIDIAGPQYGWKERLYVWDTYRTHRLMKATAALSLEACRSGDNAECSLLPHTGPRWVTRLLRQNIAKELESTLSKTIEAENKTTMGLLSLSPSDFAKAKQHLIEAATHCLDKTMADMRSKNIGRFYFDEQFNACVTATVEEGKRFNQIWLSAEEVKKVRKNTRLKRVWSQKLAKFSA</sequence>
<keyword evidence="1" id="KW-0479">Metal-binding</keyword>
<dbReference type="EMBL" id="JAGPNK010000011">
    <property type="protein sequence ID" value="KAH7311572.1"/>
    <property type="molecule type" value="Genomic_DNA"/>
</dbReference>
<dbReference type="Pfam" id="PF01753">
    <property type="entry name" value="zf-MYND"/>
    <property type="match status" value="1"/>
</dbReference>
<dbReference type="SUPFAM" id="SSF144232">
    <property type="entry name" value="HIT/MYND zinc finger-like"/>
    <property type="match status" value="1"/>
</dbReference>
<evidence type="ECO:0000256" key="3">
    <source>
        <dbReference type="ARBA" id="ARBA00022833"/>
    </source>
</evidence>
<evidence type="ECO:0000313" key="6">
    <source>
        <dbReference type="EMBL" id="KAH7311572.1"/>
    </source>
</evidence>
<keyword evidence="2 4" id="KW-0863">Zinc-finger</keyword>
<dbReference type="AlphaFoldDB" id="A0A8K0SLJ8"/>
<protein>
    <recommendedName>
        <fullName evidence="5">MYND-type domain-containing protein</fullName>
    </recommendedName>
</protein>
<dbReference type="OrthoDB" id="432970at2759"/>
<organism evidence="6 7">
    <name type="scientific">Stachybotrys elegans</name>
    <dbReference type="NCBI Taxonomy" id="80388"/>
    <lineage>
        <taxon>Eukaryota</taxon>
        <taxon>Fungi</taxon>
        <taxon>Dikarya</taxon>
        <taxon>Ascomycota</taxon>
        <taxon>Pezizomycotina</taxon>
        <taxon>Sordariomycetes</taxon>
        <taxon>Hypocreomycetidae</taxon>
        <taxon>Hypocreales</taxon>
        <taxon>Stachybotryaceae</taxon>
        <taxon>Stachybotrys</taxon>
    </lineage>
</organism>
<evidence type="ECO:0000313" key="7">
    <source>
        <dbReference type="Proteomes" id="UP000813444"/>
    </source>
</evidence>
<evidence type="ECO:0000256" key="1">
    <source>
        <dbReference type="ARBA" id="ARBA00022723"/>
    </source>
</evidence>
<dbReference type="PROSITE" id="PS50865">
    <property type="entry name" value="ZF_MYND_2"/>
    <property type="match status" value="1"/>
</dbReference>
<evidence type="ECO:0000259" key="5">
    <source>
        <dbReference type="PROSITE" id="PS50865"/>
    </source>
</evidence>
<evidence type="ECO:0000256" key="2">
    <source>
        <dbReference type="ARBA" id="ARBA00022771"/>
    </source>
</evidence>
<dbReference type="GO" id="GO:0008270">
    <property type="term" value="F:zinc ion binding"/>
    <property type="evidence" value="ECO:0007669"/>
    <property type="project" value="UniProtKB-KW"/>
</dbReference>
<dbReference type="Gene3D" id="6.10.140.2220">
    <property type="match status" value="1"/>
</dbReference>
<gene>
    <name evidence="6" type="ORF">B0I35DRAFT_481525</name>
</gene>
<feature type="domain" description="MYND-type" evidence="5">
    <location>
        <begin position="47"/>
        <end position="91"/>
    </location>
</feature>
<reference evidence="6" key="1">
    <citation type="journal article" date="2021" name="Nat. Commun.">
        <title>Genetic determinants of endophytism in the Arabidopsis root mycobiome.</title>
        <authorList>
            <person name="Mesny F."/>
            <person name="Miyauchi S."/>
            <person name="Thiergart T."/>
            <person name="Pickel B."/>
            <person name="Atanasova L."/>
            <person name="Karlsson M."/>
            <person name="Huettel B."/>
            <person name="Barry K.W."/>
            <person name="Haridas S."/>
            <person name="Chen C."/>
            <person name="Bauer D."/>
            <person name="Andreopoulos W."/>
            <person name="Pangilinan J."/>
            <person name="LaButti K."/>
            <person name="Riley R."/>
            <person name="Lipzen A."/>
            <person name="Clum A."/>
            <person name="Drula E."/>
            <person name="Henrissat B."/>
            <person name="Kohler A."/>
            <person name="Grigoriev I.V."/>
            <person name="Martin F.M."/>
            <person name="Hacquard S."/>
        </authorList>
    </citation>
    <scope>NUCLEOTIDE SEQUENCE</scope>
    <source>
        <strain evidence="6">MPI-CAGE-CH-0235</strain>
    </source>
</reference>
<evidence type="ECO:0000256" key="4">
    <source>
        <dbReference type="PROSITE-ProRule" id="PRU00134"/>
    </source>
</evidence>
<name>A0A8K0SLJ8_9HYPO</name>